<reference evidence="1" key="1">
    <citation type="submission" date="2014-11" db="EMBL/GenBank/DDBJ databases">
        <authorList>
            <person name="Otto D Thomas"/>
            <person name="Naeem Raeece"/>
        </authorList>
    </citation>
    <scope>NUCLEOTIDE SEQUENCE</scope>
</reference>
<dbReference type="PhylomeDB" id="A0A0G4HIL7"/>
<protein>
    <submittedName>
        <fullName evidence="1">Uncharacterized protein</fullName>
    </submittedName>
</protein>
<dbReference type="VEuPathDB" id="CryptoDB:Cvel_7027"/>
<accession>A0A0G4HIL7</accession>
<sequence>MEGEAHRQEVLKDGVLAHLNRQASGALKRATTVGRAGERSDVIVYAPAGDEYESAVKAAELAAACRPHILVVLRAVGDHWRKGIAQPVVMTRAGRVQTLSKKAKEAGFVSHSQLATAAGAVSKEEKERKVTSKR</sequence>
<organism evidence="1">
    <name type="scientific">Chromera velia CCMP2878</name>
    <dbReference type="NCBI Taxonomy" id="1169474"/>
    <lineage>
        <taxon>Eukaryota</taxon>
        <taxon>Sar</taxon>
        <taxon>Alveolata</taxon>
        <taxon>Colpodellida</taxon>
        <taxon>Chromeraceae</taxon>
        <taxon>Chromera</taxon>
    </lineage>
</organism>
<evidence type="ECO:0000313" key="1">
    <source>
        <dbReference type="EMBL" id="CEM44038.1"/>
    </source>
</evidence>
<proteinExistence type="predicted"/>
<name>A0A0G4HIL7_9ALVE</name>
<dbReference type="EMBL" id="CDMZ01002828">
    <property type="protein sequence ID" value="CEM44038.1"/>
    <property type="molecule type" value="Genomic_DNA"/>
</dbReference>
<gene>
    <name evidence="1" type="ORF">Cvel_7027</name>
</gene>
<dbReference type="AlphaFoldDB" id="A0A0G4HIL7"/>